<feature type="domain" description="Peptidase M1 alanyl aminopeptidase Ig-like fold" evidence="11">
    <location>
        <begin position="448"/>
        <end position="526"/>
    </location>
</feature>
<dbReference type="InterPro" id="IPR035414">
    <property type="entry name" value="Peptidase_M1_pepN_Ig-like"/>
</dbReference>
<dbReference type="Gene3D" id="2.60.40.1730">
    <property type="entry name" value="tricorn interacting facor f3 domain"/>
    <property type="match status" value="1"/>
</dbReference>
<dbReference type="Pfam" id="PF01433">
    <property type="entry name" value="Peptidase_M1"/>
    <property type="match status" value="1"/>
</dbReference>
<keyword evidence="7" id="KW-0862">Zinc</keyword>
<dbReference type="NCBIfam" id="TIGR02414">
    <property type="entry name" value="pepN_proteo"/>
    <property type="match status" value="1"/>
</dbReference>
<dbReference type="InterPro" id="IPR045357">
    <property type="entry name" value="Aminopeptidase_N-like_N"/>
</dbReference>
<dbReference type="GO" id="GO:0008270">
    <property type="term" value="F:zinc ion binding"/>
    <property type="evidence" value="ECO:0007669"/>
    <property type="project" value="InterPro"/>
</dbReference>
<dbReference type="InterPro" id="IPR042097">
    <property type="entry name" value="Aminopeptidase_N-like_N_sf"/>
</dbReference>
<evidence type="ECO:0000313" key="15">
    <source>
        <dbReference type="Proteomes" id="UP000241167"/>
    </source>
</evidence>
<evidence type="ECO:0000259" key="13">
    <source>
        <dbReference type="Pfam" id="PF17900"/>
    </source>
</evidence>
<dbReference type="Pfam" id="PF17432">
    <property type="entry name" value="DUF3458_C"/>
    <property type="match status" value="1"/>
</dbReference>
<dbReference type="InterPro" id="IPR012779">
    <property type="entry name" value="Peptidase_M1_pepN"/>
</dbReference>
<evidence type="ECO:0000256" key="3">
    <source>
        <dbReference type="ARBA" id="ARBA00022438"/>
    </source>
</evidence>
<comment type="similarity">
    <text evidence="2">Belongs to the peptidase M1 family.</text>
</comment>
<dbReference type="OrthoDB" id="100605at2"/>
<evidence type="ECO:0000256" key="6">
    <source>
        <dbReference type="ARBA" id="ARBA00022801"/>
    </source>
</evidence>
<dbReference type="GO" id="GO:0016285">
    <property type="term" value="F:alanyl aminopeptidase activity"/>
    <property type="evidence" value="ECO:0007669"/>
    <property type="project" value="UniProtKB-EC"/>
</dbReference>
<dbReference type="EMBL" id="PXYI01000002">
    <property type="protein sequence ID" value="PSJ41528.1"/>
    <property type="molecule type" value="Genomic_DNA"/>
</dbReference>
<gene>
    <name evidence="14" type="ORF">C7I55_04235</name>
</gene>
<evidence type="ECO:0000259" key="10">
    <source>
        <dbReference type="Pfam" id="PF01433"/>
    </source>
</evidence>
<reference evidence="14 15" key="1">
    <citation type="submission" date="2018-03" db="EMBL/GenBank/DDBJ databases">
        <title>The draft genome of Sphingosinicella sp. GL-C-18.</title>
        <authorList>
            <person name="Liu L."/>
            <person name="Li L."/>
            <person name="Liang L."/>
            <person name="Zhang X."/>
            <person name="Wang T."/>
        </authorList>
    </citation>
    <scope>NUCLEOTIDE SEQUENCE [LARGE SCALE GENOMIC DNA]</scope>
    <source>
        <strain evidence="14 15">GL-C-18</strain>
    </source>
</reference>
<feature type="domain" description="Peptidase M1 membrane alanine aminopeptidase" evidence="10">
    <location>
        <begin position="230"/>
        <end position="443"/>
    </location>
</feature>
<evidence type="ECO:0000256" key="8">
    <source>
        <dbReference type="ARBA" id="ARBA00023049"/>
    </source>
</evidence>
<dbReference type="Proteomes" id="UP000241167">
    <property type="component" value="Unassembled WGS sequence"/>
</dbReference>
<name>A0A2P7QU98_9SPHN</name>
<dbReference type="PANTHER" id="PTHR46322:SF1">
    <property type="entry name" value="PUROMYCIN-SENSITIVE AMINOPEPTIDASE"/>
    <property type="match status" value="1"/>
</dbReference>
<evidence type="ECO:0000256" key="2">
    <source>
        <dbReference type="ARBA" id="ARBA00010136"/>
    </source>
</evidence>
<protein>
    <recommendedName>
        <fullName evidence="9">Aminopeptidase N</fullName>
        <ecNumber evidence="9">3.4.11.2</ecNumber>
    </recommendedName>
</protein>
<dbReference type="Pfam" id="PF17900">
    <property type="entry name" value="Peptidase_M1_N"/>
    <property type="match status" value="1"/>
</dbReference>
<dbReference type="Pfam" id="PF11940">
    <property type="entry name" value="DUF3458"/>
    <property type="match status" value="1"/>
</dbReference>
<evidence type="ECO:0000256" key="5">
    <source>
        <dbReference type="ARBA" id="ARBA00022723"/>
    </source>
</evidence>
<keyword evidence="6" id="KW-0378">Hydrolase</keyword>
<dbReference type="InterPro" id="IPR024601">
    <property type="entry name" value="Peptidase_M1_pepN_C"/>
</dbReference>
<dbReference type="Gene3D" id="3.30.2010.30">
    <property type="match status" value="1"/>
</dbReference>
<dbReference type="AlphaFoldDB" id="A0A2P7QU98"/>
<keyword evidence="4" id="KW-0645">Protease</keyword>
<dbReference type="FunFam" id="3.30.2010.30:FF:000002">
    <property type="entry name" value="Putative aminopeptidase N"/>
    <property type="match status" value="1"/>
</dbReference>
<dbReference type="InterPro" id="IPR027268">
    <property type="entry name" value="Peptidase_M4/M1_CTD_sf"/>
</dbReference>
<dbReference type="GO" id="GO:0008237">
    <property type="term" value="F:metallopeptidase activity"/>
    <property type="evidence" value="ECO:0007669"/>
    <property type="project" value="UniProtKB-UniRule"/>
</dbReference>
<dbReference type="InterPro" id="IPR037144">
    <property type="entry name" value="Peptidase_M1_pepN_C_sf"/>
</dbReference>
<keyword evidence="5" id="KW-0479">Metal-binding</keyword>
<keyword evidence="8" id="KW-0482">Metalloprotease</keyword>
<dbReference type="Gene3D" id="1.25.50.10">
    <property type="entry name" value="Peptidase M1, alanyl aminopeptidase, C-terminal domain"/>
    <property type="match status" value="1"/>
</dbReference>
<organism evidence="14 15">
    <name type="scientific">Allosphingosinicella deserti</name>
    <dbReference type="NCBI Taxonomy" id="2116704"/>
    <lineage>
        <taxon>Bacteria</taxon>
        <taxon>Pseudomonadati</taxon>
        <taxon>Pseudomonadota</taxon>
        <taxon>Alphaproteobacteria</taxon>
        <taxon>Sphingomonadales</taxon>
        <taxon>Sphingomonadaceae</taxon>
        <taxon>Allosphingosinicella</taxon>
    </lineage>
</organism>
<proteinExistence type="inferred from homology"/>
<evidence type="ECO:0000313" key="14">
    <source>
        <dbReference type="EMBL" id="PSJ41528.1"/>
    </source>
</evidence>
<evidence type="ECO:0000256" key="1">
    <source>
        <dbReference type="ARBA" id="ARBA00001947"/>
    </source>
</evidence>
<evidence type="ECO:0000256" key="9">
    <source>
        <dbReference type="NCBIfam" id="TIGR02414"/>
    </source>
</evidence>
<dbReference type="InterPro" id="IPR014782">
    <property type="entry name" value="Peptidase_M1_dom"/>
</dbReference>
<evidence type="ECO:0000259" key="12">
    <source>
        <dbReference type="Pfam" id="PF17432"/>
    </source>
</evidence>
<evidence type="ECO:0000259" key="11">
    <source>
        <dbReference type="Pfam" id="PF11940"/>
    </source>
</evidence>
<comment type="cofactor">
    <cofactor evidence="1">
        <name>Zn(2+)</name>
        <dbReference type="ChEBI" id="CHEBI:29105"/>
    </cofactor>
</comment>
<accession>A0A2P7QU98</accession>
<keyword evidence="15" id="KW-1185">Reference proteome</keyword>
<dbReference type="SUPFAM" id="SSF55486">
    <property type="entry name" value="Metalloproteases ('zincins'), catalytic domain"/>
    <property type="match status" value="1"/>
</dbReference>
<feature type="domain" description="Aminopeptidase N-like N-terminal" evidence="13">
    <location>
        <begin position="119"/>
        <end position="189"/>
    </location>
</feature>
<dbReference type="GO" id="GO:0006508">
    <property type="term" value="P:proteolysis"/>
    <property type="evidence" value="ECO:0007669"/>
    <property type="project" value="UniProtKB-UniRule"/>
</dbReference>
<dbReference type="EC" id="3.4.11.2" evidence="9"/>
<dbReference type="Gene3D" id="2.60.40.1840">
    <property type="match status" value="1"/>
</dbReference>
<dbReference type="RefSeq" id="WP_106511690.1">
    <property type="nucleotide sequence ID" value="NZ_PXYI01000002.1"/>
</dbReference>
<dbReference type="Gene3D" id="1.10.390.10">
    <property type="entry name" value="Neutral Protease Domain 2"/>
    <property type="match status" value="1"/>
</dbReference>
<evidence type="ECO:0000256" key="7">
    <source>
        <dbReference type="ARBA" id="ARBA00022833"/>
    </source>
</evidence>
<comment type="caution">
    <text evidence="14">The sequence shown here is derived from an EMBL/GenBank/DDBJ whole genome shotgun (WGS) entry which is preliminary data.</text>
</comment>
<dbReference type="InterPro" id="IPR038438">
    <property type="entry name" value="PepN_Ig-like_sf"/>
</dbReference>
<dbReference type="SUPFAM" id="SSF63737">
    <property type="entry name" value="Leukotriene A4 hydrolase N-terminal domain"/>
    <property type="match status" value="1"/>
</dbReference>
<evidence type="ECO:0000256" key="4">
    <source>
        <dbReference type="ARBA" id="ARBA00022670"/>
    </source>
</evidence>
<keyword evidence="3 14" id="KW-0031">Aminopeptidase</keyword>
<sequence>MALRFKRTKESAGLLRRDDYRPPEWIVPDSALDIEIFADCFRVRATLDVARAEGSSAPLRLDGEGLRLLGLKIDGRPAAHKLDKTGLTVRIAADRARVETIVEAPLGSEQLGLFAQGGLVCTQCEPQGFRRITFFPDRPDVLSRFRTRITADAARFPILLGNGNADGAGALDGGRHWTAWDDSVPKPCYAFSVVAGDPAARRDRFVTRDGRNVELAIFSEAAEVPRSAHAMAALKAAMAWDEVNYGRVYDLDRYAIVAVPGYRFGAVEAKALNIFDSALLLGHPATSTDGELEAITALVGHEYFHNWSGNRVTIRDWFELALKEGLAVFRDQEFCAALGSPAAKRIQDVKALRAAQFVQDEGPGAHPVRPEQCETIADLYDATVYIKGAEVVRMLRTIAGPQAFGAGLDTFFARHDGTGATCDALIAAVAEHSPDRLETFDRWYANTGTPRITASLRQDGARAILTLVQDGSLPIPIGCALFGPDRKRAEKLVLLEAKRQDFVFEDVPGPLLLSINRTFSAPVQIECERTDTALHALALIDDDPVARWQALQDLAARAILGEAHTAAVIDAIARALDDHAQDPALAAEFAALPAQSRIADGLEAADPGAILRGWRAVQADIGRALAPRWRTFHAADGATGAGVRALRVLALQYLLAADVPDAGALALTDVEGSATLTERYGALRALADSDAAERPAALDLFYRRHRADPALLDKWFCAQALSLRPDTVSAAPRLLTHPDFSLAAPNRLGAIVGGFTANSGAFHHPSGRGYKFVTDVVLASDRIAPAGAARLARPLARWHRIEPVRAALMRAEVARIAGTAGISPELRKAVGAVQPSCIS</sequence>
<feature type="domain" description="Peptidase M1 alanyl aminopeptidase C-terminal" evidence="12">
    <location>
        <begin position="532"/>
        <end position="830"/>
    </location>
</feature>
<dbReference type="PANTHER" id="PTHR46322">
    <property type="entry name" value="PUROMYCIN-SENSITIVE AMINOPEPTIDASE"/>
    <property type="match status" value="1"/>
</dbReference>